<keyword evidence="2" id="KW-1185">Reference proteome</keyword>
<organism evidence="1 2">
    <name type="scientific">Kickxella alabastrina</name>
    <dbReference type="NCBI Taxonomy" id="61397"/>
    <lineage>
        <taxon>Eukaryota</taxon>
        <taxon>Fungi</taxon>
        <taxon>Fungi incertae sedis</taxon>
        <taxon>Zoopagomycota</taxon>
        <taxon>Kickxellomycotina</taxon>
        <taxon>Kickxellomycetes</taxon>
        <taxon>Kickxellales</taxon>
        <taxon>Kickxellaceae</taxon>
        <taxon>Kickxella</taxon>
    </lineage>
</organism>
<accession>A0ACC1IA40</accession>
<evidence type="ECO:0000313" key="2">
    <source>
        <dbReference type="Proteomes" id="UP001150581"/>
    </source>
</evidence>
<protein>
    <submittedName>
        <fullName evidence="1">Uncharacterized protein</fullName>
    </submittedName>
</protein>
<sequence length="158" mass="17853">MSIKIARSPAQFSQLLADYPKLVIFFFRQSSVPADILARYGDVARRIPSHQFAYIDVERSPVLSTVEYFASAQHGISVFYNHAHVKNFEGPGNEFYNKMDSLDAKMLEDMVRVVNTEGSAAMVGFYLQKLVDEQIRALKAEGVQKNITFNVSINLKVE</sequence>
<proteinExistence type="predicted"/>
<comment type="caution">
    <text evidence="1">The sequence shown here is derived from an EMBL/GenBank/DDBJ whole genome shotgun (WGS) entry which is preliminary data.</text>
</comment>
<name>A0ACC1IA40_9FUNG</name>
<evidence type="ECO:0000313" key="1">
    <source>
        <dbReference type="EMBL" id="KAJ1889814.1"/>
    </source>
</evidence>
<gene>
    <name evidence="1" type="ORF">LPJ66_007831</name>
</gene>
<dbReference type="EMBL" id="JANBPG010001467">
    <property type="protein sequence ID" value="KAJ1889814.1"/>
    <property type="molecule type" value="Genomic_DNA"/>
</dbReference>
<dbReference type="Proteomes" id="UP001150581">
    <property type="component" value="Unassembled WGS sequence"/>
</dbReference>
<reference evidence="1" key="1">
    <citation type="submission" date="2022-07" db="EMBL/GenBank/DDBJ databases">
        <title>Phylogenomic reconstructions and comparative analyses of Kickxellomycotina fungi.</title>
        <authorList>
            <person name="Reynolds N.K."/>
            <person name="Stajich J.E."/>
            <person name="Barry K."/>
            <person name="Grigoriev I.V."/>
            <person name="Crous P."/>
            <person name="Smith M.E."/>
        </authorList>
    </citation>
    <scope>NUCLEOTIDE SEQUENCE</scope>
    <source>
        <strain evidence="1">Benny 63K</strain>
    </source>
</reference>